<dbReference type="InterPro" id="IPR036397">
    <property type="entry name" value="RNaseH_sf"/>
</dbReference>
<protein>
    <recommendedName>
        <fullName evidence="1">RNase H type-1 domain-containing protein</fullName>
    </recommendedName>
</protein>
<keyword evidence="3" id="KW-1185">Reference proteome</keyword>
<dbReference type="Gene3D" id="3.30.420.10">
    <property type="entry name" value="Ribonuclease H-like superfamily/Ribonuclease H"/>
    <property type="match status" value="1"/>
</dbReference>
<dbReference type="CDD" id="cd06222">
    <property type="entry name" value="RNase_H_like"/>
    <property type="match status" value="1"/>
</dbReference>
<dbReference type="InterPro" id="IPR044730">
    <property type="entry name" value="RNase_H-like_dom_plant"/>
</dbReference>
<evidence type="ECO:0000313" key="2">
    <source>
        <dbReference type="EMBL" id="VAI34713.1"/>
    </source>
</evidence>
<dbReference type="InterPro" id="IPR012337">
    <property type="entry name" value="RNaseH-like_sf"/>
</dbReference>
<sequence length="183" mass="20012">MTMDEHVVIPAPISAKRAPWPKPPLGWVALSTDGSFVKETGLAGSGMMLRDSVGEVIFSAYRYLFNCKDALEAEISAILEGMTMSIHRSELPIVIQSDNATVVVALTDDSLDRSAYGHLMLEIKKTLDSRGFIPLKIERHQNGVAHSLASIERSDGSTACWLRRVPDNVTNDVLVDCISVSKE</sequence>
<dbReference type="Proteomes" id="UP000324705">
    <property type="component" value="Chromosome 5B"/>
</dbReference>
<dbReference type="InterPro" id="IPR002156">
    <property type="entry name" value="RNaseH_domain"/>
</dbReference>
<proteinExistence type="predicted"/>
<feature type="domain" description="RNase H type-1" evidence="1">
    <location>
        <begin position="32"/>
        <end position="150"/>
    </location>
</feature>
<dbReference type="Pfam" id="PF13456">
    <property type="entry name" value="RVT_3"/>
    <property type="match status" value="1"/>
</dbReference>
<name>A0A9R1ANW1_TRITD</name>
<dbReference type="GO" id="GO:0004523">
    <property type="term" value="F:RNA-DNA hybrid ribonuclease activity"/>
    <property type="evidence" value="ECO:0007669"/>
    <property type="project" value="InterPro"/>
</dbReference>
<dbReference type="PANTHER" id="PTHR47723:SF24">
    <property type="entry name" value="RNASE H TYPE-1 DOMAIN-CONTAINING PROTEIN"/>
    <property type="match status" value="1"/>
</dbReference>
<dbReference type="Gramene" id="TRITD5Bv1G165950.1">
    <property type="protein sequence ID" value="TRITD5Bv1G165950.1"/>
    <property type="gene ID" value="TRITD5Bv1G165950"/>
</dbReference>
<dbReference type="AlphaFoldDB" id="A0A9R1ANW1"/>
<evidence type="ECO:0000313" key="3">
    <source>
        <dbReference type="Proteomes" id="UP000324705"/>
    </source>
</evidence>
<dbReference type="SUPFAM" id="SSF53098">
    <property type="entry name" value="Ribonuclease H-like"/>
    <property type="match status" value="1"/>
</dbReference>
<organism evidence="2 3">
    <name type="scientific">Triticum turgidum subsp. durum</name>
    <name type="common">Durum wheat</name>
    <name type="synonym">Triticum durum</name>
    <dbReference type="NCBI Taxonomy" id="4567"/>
    <lineage>
        <taxon>Eukaryota</taxon>
        <taxon>Viridiplantae</taxon>
        <taxon>Streptophyta</taxon>
        <taxon>Embryophyta</taxon>
        <taxon>Tracheophyta</taxon>
        <taxon>Spermatophyta</taxon>
        <taxon>Magnoliopsida</taxon>
        <taxon>Liliopsida</taxon>
        <taxon>Poales</taxon>
        <taxon>Poaceae</taxon>
        <taxon>BOP clade</taxon>
        <taxon>Pooideae</taxon>
        <taxon>Triticodae</taxon>
        <taxon>Triticeae</taxon>
        <taxon>Triticinae</taxon>
        <taxon>Triticum</taxon>
    </lineage>
</organism>
<dbReference type="GO" id="GO:0003676">
    <property type="term" value="F:nucleic acid binding"/>
    <property type="evidence" value="ECO:0007669"/>
    <property type="project" value="InterPro"/>
</dbReference>
<evidence type="ECO:0000259" key="1">
    <source>
        <dbReference type="Pfam" id="PF13456"/>
    </source>
</evidence>
<dbReference type="OMA" id="YRYLFNC"/>
<dbReference type="EMBL" id="LT934120">
    <property type="protein sequence ID" value="VAI34713.1"/>
    <property type="molecule type" value="Genomic_DNA"/>
</dbReference>
<accession>A0A9R1ANW1</accession>
<dbReference type="InterPro" id="IPR053151">
    <property type="entry name" value="RNase_H-like"/>
</dbReference>
<dbReference type="PANTHER" id="PTHR47723">
    <property type="entry name" value="OS05G0353850 PROTEIN"/>
    <property type="match status" value="1"/>
</dbReference>
<gene>
    <name evidence="2" type="ORF">TRITD_5Bv1G165950</name>
</gene>
<reference evidence="2 3" key="1">
    <citation type="submission" date="2017-09" db="EMBL/GenBank/DDBJ databases">
        <authorList>
            <consortium name="International Durum Wheat Genome Sequencing Consortium (IDWGSC)"/>
            <person name="Milanesi L."/>
        </authorList>
    </citation>
    <scope>NUCLEOTIDE SEQUENCE [LARGE SCALE GENOMIC DNA]</scope>
    <source>
        <strain evidence="3">cv. Svevo</strain>
    </source>
</reference>